<gene>
    <name evidence="2" type="ORF">HJG63_010059</name>
</gene>
<evidence type="ECO:0000256" key="1">
    <source>
        <dbReference type="SAM" id="MobiDB-lite"/>
    </source>
</evidence>
<name>A0A7J8JGQ8_ROUAE</name>
<evidence type="ECO:0000313" key="3">
    <source>
        <dbReference type="Proteomes" id="UP000593571"/>
    </source>
</evidence>
<feature type="compositionally biased region" description="Pro residues" evidence="1">
    <location>
        <begin position="84"/>
        <end position="94"/>
    </location>
</feature>
<comment type="caution">
    <text evidence="2">The sequence shown here is derived from an EMBL/GenBank/DDBJ whole genome shotgun (WGS) entry which is preliminary data.</text>
</comment>
<sequence>MRTTTAAREALGLPEKLEPGRRRRKPQPMGKLPSPPGGNGNRGNEQAVHSSHVGPCKEQSRQPAEKRKSGSEGLLSSQLSWSPSGPPAHCPSPPLCSVVDRGLETWGEWLLAVVLAAWAWSRW</sequence>
<protein>
    <submittedName>
        <fullName evidence="2">Uncharacterized protein</fullName>
    </submittedName>
</protein>
<reference evidence="2 3" key="1">
    <citation type="journal article" date="2020" name="Nature">
        <title>Six reference-quality genomes reveal evolution of bat adaptations.</title>
        <authorList>
            <person name="Jebb D."/>
            <person name="Huang Z."/>
            <person name="Pippel M."/>
            <person name="Hughes G.M."/>
            <person name="Lavrichenko K."/>
            <person name="Devanna P."/>
            <person name="Winkler S."/>
            <person name="Jermiin L.S."/>
            <person name="Skirmuntt E.C."/>
            <person name="Katzourakis A."/>
            <person name="Burkitt-Gray L."/>
            <person name="Ray D.A."/>
            <person name="Sullivan K.A.M."/>
            <person name="Roscito J.G."/>
            <person name="Kirilenko B.M."/>
            <person name="Davalos L.M."/>
            <person name="Corthals A.P."/>
            <person name="Power M.L."/>
            <person name="Jones G."/>
            <person name="Ransome R.D."/>
            <person name="Dechmann D.K.N."/>
            <person name="Locatelli A.G."/>
            <person name="Puechmaille S.J."/>
            <person name="Fedrigo O."/>
            <person name="Jarvis E.D."/>
            <person name="Hiller M."/>
            <person name="Vernes S.C."/>
            <person name="Myers E.W."/>
            <person name="Teeling E.C."/>
        </authorList>
    </citation>
    <scope>NUCLEOTIDE SEQUENCE [LARGE SCALE GENOMIC DNA]</scope>
    <source>
        <strain evidence="2">MRouAeg1</strain>
        <tissue evidence="2">Muscle</tissue>
    </source>
</reference>
<feature type="region of interest" description="Disordered" evidence="1">
    <location>
        <begin position="1"/>
        <end position="96"/>
    </location>
</feature>
<feature type="compositionally biased region" description="Basic and acidic residues" evidence="1">
    <location>
        <begin position="58"/>
        <end position="70"/>
    </location>
</feature>
<organism evidence="2 3">
    <name type="scientific">Rousettus aegyptiacus</name>
    <name type="common">Egyptian fruit bat</name>
    <name type="synonym">Pteropus aegyptiacus</name>
    <dbReference type="NCBI Taxonomy" id="9407"/>
    <lineage>
        <taxon>Eukaryota</taxon>
        <taxon>Metazoa</taxon>
        <taxon>Chordata</taxon>
        <taxon>Craniata</taxon>
        <taxon>Vertebrata</taxon>
        <taxon>Euteleostomi</taxon>
        <taxon>Mammalia</taxon>
        <taxon>Eutheria</taxon>
        <taxon>Laurasiatheria</taxon>
        <taxon>Chiroptera</taxon>
        <taxon>Yinpterochiroptera</taxon>
        <taxon>Pteropodoidea</taxon>
        <taxon>Pteropodidae</taxon>
        <taxon>Rousettinae</taxon>
        <taxon>Rousettus</taxon>
    </lineage>
</organism>
<dbReference type="AlphaFoldDB" id="A0A7J8JGQ8"/>
<dbReference type="EMBL" id="JACASE010000002">
    <property type="protein sequence ID" value="KAF6495650.1"/>
    <property type="molecule type" value="Genomic_DNA"/>
</dbReference>
<evidence type="ECO:0000313" key="2">
    <source>
        <dbReference type="EMBL" id="KAF6495650.1"/>
    </source>
</evidence>
<dbReference type="Proteomes" id="UP000593571">
    <property type="component" value="Unassembled WGS sequence"/>
</dbReference>
<feature type="compositionally biased region" description="Low complexity" evidence="1">
    <location>
        <begin position="71"/>
        <end position="83"/>
    </location>
</feature>
<accession>A0A7J8JGQ8</accession>
<keyword evidence="3" id="KW-1185">Reference proteome</keyword>
<proteinExistence type="predicted"/>